<evidence type="ECO:0000256" key="1">
    <source>
        <dbReference type="SAM" id="Phobius"/>
    </source>
</evidence>
<dbReference type="EMBL" id="JARJCN010000030">
    <property type="protein sequence ID" value="KAJ7086793.1"/>
    <property type="molecule type" value="Genomic_DNA"/>
</dbReference>
<keyword evidence="1" id="KW-1133">Transmembrane helix</keyword>
<reference evidence="2" key="1">
    <citation type="submission" date="2023-03" db="EMBL/GenBank/DDBJ databases">
        <title>Massive genome expansion in bonnet fungi (Mycena s.s.) driven by repeated elements and novel gene families across ecological guilds.</title>
        <authorList>
            <consortium name="Lawrence Berkeley National Laboratory"/>
            <person name="Harder C.B."/>
            <person name="Miyauchi S."/>
            <person name="Viragh M."/>
            <person name="Kuo A."/>
            <person name="Thoen E."/>
            <person name="Andreopoulos B."/>
            <person name="Lu D."/>
            <person name="Skrede I."/>
            <person name="Drula E."/>
            <person name="Henrissat B."/>
            <person name="Morin E."/>
            <person name="Kohler A."/>
            <person name="Barry K."/>
            <person name="LaButti K."/>
            <person name="Morin E."/>
            <person name="Salamov A."/>
            <person name="Lipzen A."/>
            <person name="Mereny Z."/>
            <person name="Hegedus B."/>
            <person name="Baldrian P."/>
            <person name="Stursova M."/>
            <person name="Weitz H."/>
            <person name="Taylor A."/>
            <person name="Grigoriev I.V."/>
            <person name="Nagy L.G."/>
            <person name="Martin F."/>
            <person name="Kauserud H."/>
        </authorList>
    </citation>
    <scope>NUCLEOTIDE SEQUENCE</scope>
    <source>
        <strain evidence="2">CBHHK173m</strain>
    </source>
</reference>
<sequence length="128" mass="13934">MLIHIPQADAHGEPRRGTTHERDKQGALSLSVLFFLLVCLACAQVFCSFFAVLPVSSSAGTVPARNILGVSVLFCCYFGFPFAGTGFLRSVRRGACGWGRASVLALCVVISRHAVACAFEERRFYFAR</sequence>
<accession>A0AAD6XQA2</accession>
<keyword evidence="1" id="KW-0472">Membrane</keyword>
<organism evidence="2 3">
    <name type="scientific">Mycena belliarum</name>
    <dbReference type="NCBI Taxonomy" id="1033014"/>
    <lineage>
        <taxon>Eukaryota</taxon>
        <taxon>Fungi</taxon>
        <taxon>Dikarya</taxon>
        <taxon>Basidiomycota</taxon>
        <taxon>Agaricomycotina</taxon>
        <taxon>Agaricomycetes</taxon>
        <taxon>Agaricomycetidae</taxon>
        <taxon>Agaricales</taxon>
        <taxon>Marasmiineae</taxon>
        <taxon>Mycenaceae</taxon>
        <taxon>Mycena</taxon>
    </lineage>
</organism>
<keyword evidence="1" id="KW-0812">Transmembrane</keyword>
<protein>
    <recommendedName>
        <fullName evidence="4">Transmembrane protein</fullName>
    </recommendedName>
</protein>
<keyword evidence="3" id="KW-1185">Reference proteome</keyword>
<gene>
    <name evidence="2" type="ORF">B0H15DRAFT_341578</name>
</gene>
<evidence type="ECO:0008006" key="4">
    <source>
        <dbReference type="Google" id="ProtNLM"/>
    </source>
</evidence>
<feature type="transmembrane region" description="Helical" evidence="1">
    <location>
        <begin position="32"/>
        <end position="55"/>
    </location>
</feature>
<proteinExistence type="predicted"/>
<dbReference type="AlphaFoldDB" id="A0AAD6XQA2"/>
<evidence type="ECO:0000313" key="3">
    <source>
        <dbReference type="Proteomes" id="UP001222325"/>
    </source>
</evidence>
<name>A0AAD6XQA2_9AGAR</name>
<comment type="caution">
    <text evidence="2">The sequence shown here is derived from an EMBL/GenBank/DDBJ whole genome shotgun (WGS) entry which is preliminary data.</text>
</comment>
<feature type="transmembrane region" description="Helical" evidence="1">
    <location>
        <begin position="67"/>
        <end position="88"/>
    </location>
</feature>
<evidence type="ECO:0000313" key="2">
    <source>
        <dbReference type="EMBL" id="KAJ7086793.1"/>
    </source>
</evidence>
<dbReference type="Proteomes" id="UP001222325">
    <property type="component" value="Unassembled WGS sequence"/>
</dbReference>